<proteinExistence type="inferred from homology"/>
<dbReference type="CDD" id="cd21089">
    <property type="entry name" value="Trm112-like"/>
    <property type="match status" value="1"/>
</dbReference>
<comment type="similarity">
    <text evidence="3">Belongs to the TRM112 family.</text>
</comment>
<dbReference type="GO" id="GO:0030488">
    <property type="term" value="P:tRNA methylation"/>
    <property type="evidence" value="ECO:0007669"/>
    <property type="project" value="TreeGrafter"/>
</dbReference>
<evidence type="ECO:0000256" key="4">
    <source>
        <dbReference type="ARBA" id="ARBA00019989"/>
    </source>
</evidence>
<evidence type="ECO:0000313" key="9">
    <source>
        <dbReference type="Proteomes" id="UP001174909"/>
    </source>
</evidence>
<dbReference type="GO" id="GO:0046982">
    <property type="term" value="F:protein heterodimerization activity"/>
    <property type="evidence" value="ECO:0007669"/>
    <property type="project" value="InterPro"/>
</dbReference>
<dbReference type="InterPro" id="IPR005651">
    <property type="entry name" value="Trm112-like"/>
</dbReference>
<dbReference type="GO" id="GO:0070476">
    <property type="term" value="P:rRNA (guanine-N7)-methylation"/>
    <property type="evidence" value="ECO:0007669"/>
    <property type="project" value="TreeGrafter"/>
</dbReference>
<dbReference type="GO" id="GO:0005654">
    <property type="term" value="C:nucleoplasm"/>
    <property type="evidence" value="ECO:0007669"/>
    <property type="project" value="UniProtKB-SubCell"/>
</dbReference>
<comment type="caution">
    <text evidence="8">The sequence shown here is derived from an EMBL/GenBank/DDBJ whole genome shotgun (WGS) entry which is preliminary data.</text>
</comment>
<dbReference type="AlphaFoldDB" id="A0AA35TWI5"/>
<evidence type="ECO:0000256" key="6">
    <source>
        <dbReference type="ARBA" id="ARBA00023242"/>
    </source>
</evidence>
<evidence type="ECO:0000256" key="2">
    <source>
        <dbReference type="ARBA" id="ARBA00004642"/>
    </source>
</evidence>
<evidence type="ECO:0000256" key="1">
    <source>
        <dbReference type="ARBA" id="ARBA00004556"/>
    </source>
</evidence>
<organism evidence="8 9">
    <name type="scientific">Geodia barretti</name>
    <name type="common">Barrett's horny sponge</name>
    <dbReference type="NCBI Taxonomy" id="519541"/>
    <lineage>
        <taxon>Eukaryota</taxon>
        <taxon>Metazoa</taxon>
        <taxon>Porifera</taxon>
        <taxon>Demospongiae</taxon>
        <taxon>Heteroscleromorpha</taxon>
        <taxon>Tetractinellida</taxon>
        <taxon>Astrophorina</taxon>
        <taxon>Geodiidae</taxon>
        <taxon>Geodia</taxon>
    </lineage>
</organism>
<dbReference type="GO" id="GO:0048471">
    <property type="term" value="C:perinuclear region of cytoplasm"/>
    <property type="evidence" value="ECO:0007669"/>
    <property type="project" value="UniProtKB-SubCell"/>
</dbReference>
<dbReference type="Pfam" id="PF03966">
    <property type="entry name" value="Trm112p"/>
    <property type="match status" value="1"/>
</dbReference>
<keyword evidence="8" id="KW-0489">Methyltransferase</keyword>
<dbReference type="EMBL" id="CASHTH010004284">
    <property type="protein sequence ID" value="CAI8055529.1"/>
    <property type="molecule type" value="Genomic_DNA"/>
</dbReference>
<evidence type="ECO:0000256" key="5">
    <source>
        <dbReference type="ARBA" id="ARBA00022490"/>
    </source>
</evidence>
<name>A0AA35TWI5_GEOBA</name>
<dbReference type="PANTHER" id="PTHR12773:SF0">
    <property type="entry name" value="MULTIFUNCTIONAL METHYLTRANSFERASE SUBUNIT TRM112-LIKE PROTEIN"/>
    <property type="match status" value="1"/>
</dbReference>
<dbReference type="Proteomes" id="UP001174909">
    <property type="component" value="Unassembled WGS sequence"/>
</dbReference>
<comment type="subcellular location">
    <subcellularLocation>
        <location evidence="1">Cytoplasm</location>
        <location evidence="1">Perinuclear region</location>
    </subcellularLocation>
    <subcellularLocation>
        <location evidence="2">Nucleus</location>
        <location evidence="2">Nucleoplasm</location>
    </subcellularLocation>
</comment>
<dbReference type="InterPro" id="IPR039127">
    <property type="entry name" value="Trm112"/>
</dbReference>
<dbReference type="FunFam" id="2.20.25.10:FF:000015">
    <property type="entry name" value="Multifunctional methyltransferase subunit TRM112-like protein"/>
    <property type="match status" value="1"/>
</dbReference>
<evidence type="ECO:0000256" key="7">
    <source>
        <dbReference type="ARBA" id="ARBA00030516"/>
    </source>
</evidence>
<reference evidence="8" key="1">
    <citation type="submission" date="2023-03" db="EMBL/GenBank/DDBJ databases">
        <authorList>
            <person name="Steffen K."/>
            <person name="Cardenas P."/>
        </authorList>
    </citation>
    <scope>NUCLEOTIDE SEQUENCE</scope>
</reference>
<keyword evidence="9" id="KW-1185">Reference proteome</keyword>
<dbReference type="PANTHER" id="PTHR12773">
    <property type="entry name" value="UPF0315 PROTEIN-RELATED"/>
    <property type="match status" value="1"/>
</dbReference>
<keyword evidence="6" id="KW-0539">Nucleus</keyword>
<keyword evidence="5" id="KW-0963">Cytoplasm</keyword>
<dbReference type="SUPFAM" id="SSF158997">
    <property type="entry name" value="Trm112p-like"/>
    <property type="match status" value="1"/>
</dbReference>
<protein>
    <recommendedName>
        <fullName evidence="4">Multifunctional methyltransferase subunit TRM112-like protein</fullName>
    </recommendedName>
    <alternativeName>
        <fullName evidence="7">tRNA methyltransferase 112 homolog</fullName>
    </alternativeName>
</protein>
<evidence type="ECO:0000313" key="8">
    <source>
        <dbReference type="EMBL" id="CAI8055529.1"/>
    </source>
</evidence>
<dbReference type="Gene3D" id="2.20.25.10">
    <property type="match status" value="1"/>
</dbReference>
<dbReference type="GO" id="GO:0008168">
    <property type="term" value="F:methyltransferase activity"/>
    <property type="evidence" value="ECO:0007669"/>
    <property type="project" value="UniProtKB-KW"/>
</dbReference>
<keyword evidence="8" id="KW-0808">Transferase</keyword>
<sequence length="123" mass="14015">MKLLTHNMLTSHVKGVKNGFPLRILARKVEVRQIDFNPNFITRMIPRIDWSVLRAAAENLGHGQGLPESPPEEYESQEDFLKSAHHVLMEVEVLEGDLECPESGRKFPVTEGIPNMLLREDEV</sequence>
<gene>
    <name evidence="8" type="ORF">GBAR_LOCUS30311</name>
</gene>
<accession>A0AA35TWI5</accession>
<evidence type="ECO:0000256" key="3">
    <source>
        <dbReference type="ARBA" id="ARBA00007980"/>
    </source>
</evidence>